<comment type="similarity">
    <text evidence="1 8">Belongs to the RdRP family.</text>
</comment>
<dbReference type="InterPro" id="IPR058752">
    <property type="entry name" value="RDRP_C_head"/>
</dbReference>
<keyword evidence="13" id="KW-1185">Reference proteome</keyword>
<feature type="domain" description="RDRP helical" evidence="10">
    <location>
        <begin position="154"/>
        <end position="223"/>
    </location>
</feature>
<dbReference type="AlphaFoldDB" id="A0A9Q1QLU7"/>
<feature type="domain" description="RDRP core" evidence="9">
    <location>
        <begin position="239"/>
        <end position="905"/>
    </location>
</feature>
<evidence type="ECO:0000313" key="13">
    <source>
        <dbReference type="Proteomes" id="UP001153076"/>
    </source>
</evidence>
<comment type="catalytic activity">
    <reaction evidence="7 8">
        <text>RNA(n) + a ribonucleoside 5'-triphosphate = RNA(n+1) + diphosphate</text>
        <dbReference type="Rhea" id="RHEA:21248"/>
        <dbReference type="Rhea" id="RHEA-COMP:14527"/>
        <dbReference type="Rhea" id="RHEA-COMP:17342"/>
        <dbReference type="ChEBI" id="CHEBI:33019"/>
        <dbReference type="ChEBI" id="CHEBI:61557"/>
        <dbReference type="ChEBI" id="CHEBI:140395"/>
        <dbReference type="EC" id="2.7.7.48"/>
    </reaction>
</comment>
<keyword evidence="6 8" id="KW-0943">RNA-mediated gene silencing</keyword>
<evidence type="ECO:0000256" key="2">
    <source>
        <dbReference type="ARBA" id="ARBA00022484"/>
    </source>
</evidence>
<evidence type="ECO:0000256" key="3">
    <source>
        <dbReference type="ARBA" id="ARBA00022679"/>
    </source>
</evidence>
<dbReference type="InterPro" id="IPR007855">
    <property type="entry name" value="RDRP"/>
</dbReference>
<dbReference type="Proteomes" id="UP001153076">
    <property type="component" value="Unassembled WGS sequence"/>
</dbReference>
<evidence type="ECO:0000259" key="9">
    <source>
        <dbReference type="Pfam" id="PF05183"/>
    </source>
</evidence>
<feature type="domain" description="RDRP C-terminal head" evidence="11">
    <location>
        <begin position="952"/>
        <end position="1051"/>
    </location>
</feature>
<reference evidence="12" key="1">
    <citation type="submission" date="2022-04" db="EMBL/GenBank/DDBJ databases">
        <title>Carnegiea gigantea Genome sequencing and assembly v2.</title>
        <authorList>
            <person name="Copetti D."/>
            <person name="Sanderson M.J."/>
            <person name="Burquez A."/>
            <person name="Wojciechowski M.F."/>
        </authorList>
    </citation>
    <scope>NUCLEOTIDE SEQUENCE</scope>
    <source>
        <strain evidence="12">SGP5-SGP5p</strain>
        <tissue evidence="12">Aerial part</tissue>
    </source>
</reference>
<evidence type="ECO:0000256" key="7">
    <source>
        <dbReference type="ARBA" id="ARBA00048744"/>
    </source>
</evidence>
<dbReference type="EMBL" id="JAKOGI010000053">
    <property type="protein sequence ID" value="KAJ8446534.1"/>
    <property type="molecule type" value="Genomic_DNA"/>
</dbReference>
<evidence type="ECO:0000256" key="5">
    <source>
        <dbReference type="ARBA" id="ARBA00022884"/>
    </source>
</evidence>
<dbReference type="PANTHER" id="PTHR23079">
    <property type="entry name" value="RNA-DEPENDENT RNA POLYMERASE"/>
    <property type="match status" value="1"/>
</dbReference>
<sequence>MADELPLPPAVEGLIQAICREKSVAPPDYVARRRLAALGEGESMKILSEIRGNRGTVKNFSALIVFMVKLSPCRSPLSPPRLPSPTVTNGSPLSPNSRCPNFILVASNPEGNDSSENKRRRTLDLSDEVVASLQEHFTGLPAEAMTGVQVSDGVLDALEELEFRKAFLILNYIGRKKLEDVISAEKIRSLKMVESMVSFEQQLWNEFGREICKENERRKYLDWDSARNYTYQCHVYADCSCTFKGPLLNKTTTLLHKVVGDGNVLMVKFAEEETDSINGKQDLSYPAFNKVIEEGIFVVFKDGGREEKKKSPTSSPVKCYFVNMEAFSSFFEKGPQFFKKKSIQEARSIFMHIHQAPSLSNYMARLLGTLFDNHLLAFTTMCSLFSLILSKTVTLNANLDDMNVQDIEDVLCSDEDGNIVYDEDGKPRIHTDGTGFISEDLALKCPQNCFKGIALDDRDIQRFGDAVCHAQELPQLKQLGFPHCDPPLLIQFRMFHKGRAIKGTVLVNKKLPPNTIQVRPSMIKVHTDEKLRGAPSVSKFEIVGTSNKPKSPRLSKNLIALLHYGGVPREFFLGILREALVDAQTFLSKRRAALRAAISRDVDDDYTIARMILSGIPLDEPFLRHRLSVIAKDEFKNLKAGRLPVGDSFYVMGTADPTQTLSPGEVCVILEHGQISGPVLVYRNPGIHPGDIHIVNATYVKALEDMVGNSKYAIFFPANGPRSMADEIAGGDYDGDMYWVSRNPELLKYFRPSPPWTCNTSSPKIVNKKPSDLADDVLERDLFRMYLSTRFTPRFVNIYVTEDVYPNPENCAFSKAMGMAADSWLVFMDRILTLDDDCKPEKALLMKKINKLIDKYYDALDAPKKGKKVEILKDLMPEKYPHHMERGEFCTYKSSSILGQIHDEVDAFNNFEPIQVWRLPCFQEQIEQIALARLLSWKAYYDDYRCEMTAALRAGEESKNESAVAVYRKYKRTSGNKILYGVGSGYDADELEKSRKPWEEIRIDALAAYNAAYDHANQEADPQKCNFAWKVAGSALLKIFFMQEQSEKPLQCAPSVLREMFL</sequence>
<proteinExistence type="inferred from homology"/>
<evidence type="ECO:0000256" key="4">
    <source>
        <dbReference type="ARBA" id="ARBA00022695"/>
    </source>
</evidence>
<name>A0A9Q1QLU7_9CARY</name>
<dbReference type="GO" id="GO:0030422">
    <property type="term" value="P:siRNA processing"/>
    <property type="evidence" value="ECO:0007669"/>
    <property type="project" value="TreeGrafter"/>
</dbReference>
<dbReference type="GO" id="GO:0031380">
    <property type="term" value="C:nuclear RNA-directed RNA polymerase complex"/>
    <property type="evidence" value="ECO:0007669"/>
    <property type="project" value="TreeGrafter"/>
</dbReference>
<keyword evidence="4 8" id="KW-0548">Nucleotidyltransferase</keyword>
<evidence type="ECO:0000256" key="1">
    <source>
        <dbReference type="ARBA" id="ARBA00005762"/>
    </source>
</evidence>
<evidence type="ECO:0000313" key="12">
    <source>
        <dbReference type="EMBL" id="KAJ8446534.1"/>
    </source>
</evidence>
<dbReference type="Pfam" id="PF26252">
    <property type="entry name" value="RdRP_helical"/>
    <property type="match status" value="1"/>
</dbReference>
<accession>A0A9Q1QLU7</accession>
<evidence type="ECO:0000259" key="11">
    <source>
        <dbReference type="Pfam" id="PF26253"/>
    </source>
</evidence>
<evidence type="ECO:0000256" key="6">
    <source>
        <dbReference type="ARBA" id="ARBA00023158"/>
    </source>
</evidence>
<dbReference type="OrthoDB" id="6513042at2759"/>
<dbReference type="PANTHER" id="PTHR23079:SF55">
    <property type="entry name" value="RNA-DIRECTED RNA POLYMERASE"/>
    <property type="match status" value="1"/>
</dbReference>
<dbReference type="InterPro" id="IPR057596">
    <property type="entry name" value="RDRP_core"/>
</dbReference>
<dbReference type="EC" id="2.7.7.48" evidence="8"/>
<dbReference type="Pfam" id="PF26253">
    <property type="entry name" value="RdRP_head"/>
    <property type="match status" value="1"/>
</dbReference>
<dbReference type="InterPro" id="IPR058751">
    <property type="entry name" value="RDRP_helical"/>
</dbReference>
<comment type="function">
    <text evidence="8">Probably involved in the RNA silencing pathway and required for the generation of small interfering RNAs (siRNAs).</text>
</comment>
<keyword evidence="2 8" id="KW-0696">RNA-directed RNA polymerase</keyword>
<organism evidence="12 13">
    <name type="scientific">Carnegiea gigantea</name>
    <dbReference type="NCBI Taxonomy" id="171969"/>
    <lineage>
        <taxon>Eukaryota</taxon>
        <taxon>Viridiplantae</taxon>
        <taxon>Streptophyta</taxon>
        <taxon>Embryophyta</taxon>
        <taxon>Tracheophyta</taxon>
        <taxon>Spermatophyta</taxon>
        <taxon>Magnoliopsida</taxon>
        <taxon>eudicotyledons</taxon>
        <taxon>Gunneridae</taxon>
        <taxon>Pentapetalae</taxon>
        <taxon>Caryophyllales</taxon>
        <taxon>Cactineae</taxon>
        <taxon>Cactaceae</taxon>
        <taxon>Cactoideae</taxon>
        <taxon>Echinocereeae</taxon>
        <taxon>Carnegiea</taxon>
    </lineage>
</organism>
<gene>
    <name evidence="12" type="ORF">Cgig2_027496</name>
</gene>
<protein>
    <recommendedName>
        <fullName evidence="8">RNA-dependent RNA polymerase</fullName>
        <ecNumber evidence="8">2.7.7.48</ecNumber>
    </recommendedName>
</protein>
<comment type="caution">
    <text evidence="12">The sequence shown here is derived from an EMBL/GenBank/DDBJ whole genome shotgun (WGS) entry which is preliminary data.</text>
</comment>
<dbReference type="GO" id="GO:0003968">
    <property type="term" value="F:RNA-directed RNA polymerase activity"/>
    <property type="evidence" value="ECO:0007669"/>
    <property type="project" value="UniProtKB-KW"/>
</dbReference>
<dbReference type="GO" id="GO:0003723">
    <property type="term" value="F:RNA binding"/>
    <property type="evidence" value="ECO:0007669"/>
    <property type="project" value="UniProtKB-KW"/>
</dbReference>
<keyword evidence="3 8" id="KW-0808">Transferase</keyword>
<dbReference type="Pfam" id="PF05183">
    <property type="entry name" value="RdRP"/>
    <property type="match status" value="1"/>
</dbReference>
<keyword evidence="5 8" id="KW-0694">RNA-binding</keyword>
<evidence type="ECO:0000256" key="8">
    <source>
        <dbReference type="RuleBase" id="RU363098"/>
    </source>
</evidence>
<evidence type="ECO:0000259" key="10">
    <source>
        <dbReference type="Pfam" id="PF26252"/>
    </source>
</evidence>